<organism evidence="2 3">
    <name type="scientific">Spongiibacter nanhainus</name>
    <dbReference type="NCBI Taxonomy" id="2794344"/>
    <lineage>
        <taxon>Bacteria</taxon>
        <taxon>Pseudomonadati</taxon>
        <taxon>Pseudomonadota</taxon>
        <taxon>Gammaproteobacteria</taxon>
        <taxon>Cellvibrionales</taxon>
        <taxon>Spongiibacteraceae</taxon>
        <taxon>Spongiibacter</taxon>
    </lineage>
</organism>
<dbReference type="AlphaFoldDB" id="A0A7T4R0N4"/>
<dbReference type="RefSeq" id="WP_198569753.1">
    <property type="nucleotide sequence ID" value="NZ_CP066167.1"/>
</dbReference>
<sequence>MMMVRYGLLALFSLVLLACGHGFEGTYTSTAGSSNEFLNEFAGMAAGETIVIGDDFIESRGERTVFDAIFLRESGGERYLVFESDGEEEAWRVVDDHTLRKGGDFINLTLTRVEE</sequence>
<reference evidence="2 3" key="1">
    <citation type="submission" date="2020-12" db="EMBL/GenBank/DDBJ databases">
        <authorList>
            <person name="Shan Y."/>
        </authorList>
    </citation>
    <scope>NUCLEOTIDE SEQUENCE [LARGE SCALE GENOMIC DNA]</scope>
    <source>
        <strain evidence="3">csc3.9</strain>
    </source>
</reference>
<dbReference type="Proteomes" id="UP000596063">
    <property type="component" value="Chromosome"/>
</dbReference>
<protein>
    <submittedName>
        <fullName evidence="2">Uncharacterized protein</fullName>
    </submittedName>
</protein>
<proteinExistence type="predicted"/>
<evidence type="ECO:0000313" key="3">
    <source>
        <dbReference type="Proteomes" id="UP000596063"/>
    </source>
</evidence>
<name>A0A7T4R0N4_9GAMM</name>
<feature type="signal peptide" evidence="1">
    <location>
        <begin position="1"/>
        <end position="18"/>
    </location>
</feature>
<dbReference type="PROSITE" id="PS51257">
    <property type="entry name" value="PROKAR_LIPOPROTEIN"/>
    <property type="match status" value="1"/>
</dbReference>
<gene>
    <name evidence="2" type="ORF">I6N98_18280</name>
</gene>
<evidence type="ECO:0000313" key="2">
    <source>
        <dbReference type="EMBL" id="QQD18255.1"/>
    </source>
</evidence>
<dbReference type="KEGG" id="snan:I6N98_18280"/>
<keyword evidence="3" id="KW-1185">Reference proteome</keyword>
<accession>A0A7T4R0N4</accession>
<evidence type="ECO:0000256" key="1">
    <source>
        <dbReference type="SAM" id="SignalP"/>
    </source>
</evidence>
<feature type="chain" id="PRO_5032706648" evidence="1">
    <location>
        <begin position="19"/>
        <end position="115"/>
    </location>
</feature>
<dbReference type="EMBL" id="CP066167">
    <property type="protein sequence ID" value="QQD18255.1"/>
    <property type="molecule type" value="Genomic_DNA"/>
</dbReference>
<keyword evidence="1" id="KW-0732">Signal</keyword>